<evidence type="ECO:0000313" key="3">
    <source>
        <dbReference type="EMBL" id="RXJ61434.1"/>
    </source>
</evidence>
<dbReference type="InterPro" id="IPR011852">
    <property type="entry name" value="TRAP_TAXI"/>
</dbReference>
<dbReference type="PANTHER" id="PTHR42941:SF1">
    <property type="entry name" value="SLL1037 PROTEIN"/>
    <property type="match status" value="1"/>
</dbReference>
<comment type="caution">
    <text evidence="3">The sequence shown here is derived from an EMBL/GenBank/DDBJ whole genome shotgun (WGS) entry which is preliminary data.</text>
</comment>
<dbReference type="Proteomes" id="UP000290191">
    <property type="component" value="Unassembled WGS sequence"/>
</dbReference>
<dbReference type="Pfam" id="PF16868">
    <property type="entry name" value="NMT1_3"/>
    <property type="match status" value="1"/>
</dbReference>
<dbReference type="NCBIfam" id="TIGR02122">
    <property type="entry name" value="TRAP_TAXI"/>
    <property type="match status" value="1"/>
</dbReference>
<accession>A0A4Q0XXK8</accession>
<dbReference type="PANTHER" id="PTHR42941">
    <property type="entry name" value="SLL1037 PROTEIN"/>
    <property type="match status" value="1"/>
</dbReference>
<dbReference type="OrthoDB" id="237270at2"/>
<keyword evidence="2" id="KW-0812">Transmembrane</keyword>
<feature type="transmembrane region" description="Helical" evidence="2">
    <location>
        <begin position="332"/>
        <end position="351"/>
    </location>
</feature>
<gene>
    <name evidence="3" type="ORF">CRV06_13490</name>
</gene>
<dbReference type="EMBL" id="PDKO01000015">
    <property type="protein sequence ID" value="RXJ61434.1"/>
    <property type="molecule type" value="Genomic_DNA"/>
</dbReference>
<keyword evidence="1" id="KW-0175">Coiled coil</keyword>
<keyword evidence="2" id="KW-0472">Membrane</keyword>
<sequence>MEKLMKRFFTVTFPIILLIVGAFYFTAQFIQPSPKKEITIATGSKDGNYYKTALKYKKLLEEDKVKVNILTSEGSIDNIKLLKEKKADIAFIQNGTITNKNVSNIKALASIYYEPLWVFYKNEGYTVDYIIQFISKKIALGREGSGTKDLAEKILNDNGINKQNSTFLNLNTKEAKEALEKGDIDVMFIVCSHDSQVVKELLADPKINLFSFKRARAYSRKYTFLEALTLYEGTIDLYKNLPDENINLLSTTANLVARDDFSNELKRLFLKKVIEVHNKKDLFAKAGQFPNTNNMKIDLDEEAKKYFESGDTFLEKIFPYWIASNIDRLKILLIPLLTLLFPLFKGLFPLYNWSMRSKIYKWYDEIEKIDKETDKAKSEELKEYLLRIEELREEISKETKVPLSFMGEYYNLQLHLDHIKNKVENKLA</sequence>
<evidence type="ECO:0000313" key="4">
    <source>
        <dbReference type="Proteomes" id="UP000290191"/>
    </source>
</evidence>
<reference evidence="3 4" key="1">
    <citation type="submission" date="2017-10" db="EMBL/GenBank/DDBJ databases">
        <title>Genomics of the genus Arcobacter.</title>
        <authorList>
            <person name="Perez-Cataluna A."/>
            <person name="Figueras M.J."/>
        </authorList>
    </citation>
    <scope>NUCLEOTIDE SEQUENCE [LARGE SCALE GENOMIC DNA]</scope>
    <source>
        <strain evidence="3 4">DSM 24636</strain>
    </source>
</reference>
<dbReference type="Gene3D" id="3.40.190.10">
    <property type="entry name" value="Periplasmic binding protein-like II"/>
    <property type="match status" value="2"/>
</dbReference>
<dbReference type="STRING" id="877500.GCA_000935065_01205"/>
<evidence type="ECO:0000256" key="1">
    <source>
        <dbReference type="SAM" id="Coils"/>
    </source>
</evidence>
<evidence type="ECO:0000256" key="2">
    <source>
        <dbReference type="SAM" id="Phobius"/>
    </source>
</evidence>
<feature type="coiled-coil region" evidence="1">
    <location>
        <begin position="374"/>
        <end position="401"/>
    </location>
</feature>
<organism evidence="3 4">
    <name type="scientific">Halarcobacter anaerophilus</name>
    <dbReference type="NCBI Taxonomy" id="877500"/>
    <lineage>
        <taxon>Bacteria</taxon>
        <taxon>Pseudomonadati</taxon>
        <taxon>Campylobacterota</taxon>
        <taxon>Epsilonproteobacteria</taxon>
        <taxon>Campylobacterales</taxon>
        <taxon>Arcobacteraceae</taxon>
        <taxon>Halarcobacter</taxon>
    </lineage>
</organism>
<keyword evidence="2" id="KW-1133">Transmembrane helix</keyword>
<dbReference type="SUPFAM" id="SSF53850">
    <property type="entry name" value="Periplasmic binding protein-like II"/>
    <property type="match status" value="1"/>
</dbReference>
<keyword evidence="4" id="KW-1185">Reference proteome</keyword>
<proteinExistence type="predicted"/>
<name>A0A4Q0XXK8_9BACT</name>
<protein>
    <recommendedName>
        <fullName evidence="5">C4-dicarboxylate ABC transporter substrate-binding protein</fullName>
    </recommendedName>
</protein>
<dbReference type="AlphaFoldDB" id="A0A4Q0XXK8"/>
<evidence type="ECO:0008006" key="5">
    <source>
        <dbReference type="Google" id="ProtNLM"/>
    </source>
</evidence>